<dbReference type="EMBL" id="JAKKSL010000001">
    <property type="protein sequence ID" value="MCI2283535.1"/>
    <property type="molecule type" value="Genomic_DNA"/>
</dbReference>
<dbReference type="InterPro" id="IPR010836">
    <property type="entry name" value="SapC"/>
</dbReference>
<organism evidence="1 2">
    <name type="scientific">Colwellia maritima</name>
    <dbReference type="NCBI Taxonomy" id="2912588"/>
    <lineage>
        <taxon>Bacteria</taxon>
        <taxon>Pseudomonadati</taxon>
        <taxon>Pseudomonadota</taxon>
        <taxon>Gammaproteobacteria</taxon>
        <taxon>Alteromonadales</taxon>
        <taxon>Colwelliaceae</taxon>
        <taxon>Colwellia</taxon>
    </lineage>
</organism>
<name>A0ABS9WZW0_9GAMM</name>
<protein>
    <submittedName>
        <fullName evidence="1">SapC family protein</fullName>
    </submittedName>
</protein>
<reference evidence="1" key="1">
    <citation type="submission" date="2022-01" db="EMBL/GenBank/DDBJ databases">
        <title>Colwellia maritima, isolated from seawater.</title>
        <authorList>
            <person name="Kristyanto S."/>
            <person name="Jung J."/>
            <person name="Jeon C.O."/>
        </authorList>
    </citation>
    <scope>NUCLEOTIDE SEQUENCE</scope>
    <source>
        <strain evidence="1">MSW7</strain>
    </source>
</reference>
<accession>A0ABS9WZW0</accession>
<dbReference type="RefSeq" id="WP_242285081.1">
    <property type="nucleotide sequence ID" value="NZ_JAKKSL010000001.1"/>
</dbReference>
<keyword evidence="2" id="KW-1185">Reference proteome</keyword>
<dbReference type="Proteomes" id="UP001139646">
    <property type="component" value="Unassembled WGS sequence"/>
</dbReference>
<comment type="caution">
    <text evidence="1">The sequence shown here is derived from an EMBL/GenBank/DDBJ whole genome shotgun (WGS) entry which is preliminary data.</text>
</comment>
<evidence type="ECO:0000313" key="2">
    <source>
        <dbReference type="Proteomes" id="UP001139646"/>
    </source>
</evidence>
<dbReference type="Pfam" id="PF07277">
    <property type="entry name" value="SapC"/>
    <property type="match status" value="1"/>
</dbReference>
<gene>
    <name evidence="1" type="ORF">L3081_09200</name>
</gene>
<proteinExistence type="predicted"/>
<sequence length="242" mass="27471">MANHVLLNNIEHKELKINSERSAAMGDNVWFAQTFPMEFRSAQAHYPILFQKDNNTGQFMPVTLFAFENNDNLFLKEGKWDATYIPLAVQRMPFYIGQQNVVNDGVTEQQRVITLDLDSPKVNTEQGINLFLEYGGNSDYLEHMANVLESLHVGLQQNNDFVELLLTCELLESVTLDIELNDGSKNQLIGFYTINEDKLNSLPQDTLAKFHNSGFLEAIYMVLASQANIHDLVARKNLQLAS</sequence>
<evidence type="ECO:0000313" key="1">
    <source>
        <dbReference type="EMBL" id="MCI2283535.1"/>
    </source>
</evidence>